<dbReference type="RefSeq" id="WP_202059654.1">
    <property type="nucleotide sequence ID" value="NZ_JAEQMY010000014.1"/>
</dbReference>
<dbReference type="EMBL" id="JAEQMY010000014">
    <property type="protein sequence ID" value="MBL0404705.1"/>
    <property type="molecule type" value="Genomic_DNA"/>
</dbReference>
<dbReference type="InterPro" id="IPR010982">
    <property type="entry name" value="Lambda_DNA-bd_dom_sf"/>
</dbReference>
<dbReference type="AlphaFoldDB" id="A0A936ZF80"/>
<dbReference type="Gene3D" id="1.10.260.40">
    <property type="entry name" value="lambda repressor-like DNA-binding domains"/>
    <property type="match status" value="1"/>
</dbReference>
<gene>
    <name evidence="2" type="ORF">JKG68_12065</name>
</gene>
<evidence type="ECO:0000313" key="2">
    <source>
        <dbReference type="EMBL" id="MBL0404705.1"/>
    </source>
</evidence>
<comment type="caution">
    <text evidence="2">The sequence shown here is derived from an EMBL/GenBank/DDBJ whole genome shotgun (WGS) entry which is preliminary data.</text>
</comment>
<feature type="domain" description="HTH cro/C1-type" evidence="1">
    <location>
        <begin position="10"/>
        <end position="64"/>
    </location>
</feature>
<dbReference type="SMART" id="SM00530">
    <property type="entry name" value="HTH_XRE"/>
    <property type="match status" value="1"/>
</dbReference>
<sequence length="169" mass="18841">MSETIFARKIYQRRKEMRLSLREIARITGIAASTISRVENGLLSPTLDIATKLATALNLELPATPASTPYKTEPAVGEINRAHDTPAKLVEYRKLGHTILRGGRRRDLSRIAASNGYEMAILLRGYFQLRTNDGFRENLKPGATLNCKLLAKHTYFGIASEEAELLWVG</sequence>
<evidence type="ECO:0000313" key="3">
    <source>
        <dbReference type="Proteomes" id="UP000605848"/>
    </source>
</evidence>
<evidence type="ECO:0000259" key="1">
    <source>
        <dbReference type="PROSITE" id="PS50943"/>
    </source>
</evidence>
<dbReference type="Proteomes" id="UP000605848">
    <property type="component" value="Unassembled WGS sequence"/>
</dbReference>
<dbReference type="GO" id="GO:0003677">
    <property type="term" value="F:DNA binding"/>
    <property type="evidence" value="ECO:0007669"/>
    <property type="project" value="InterPro"/>
</dbReference>
<protein>
    <submittedName>
        <fullName evidence="2">Helix-turn-helix domain-containing protein</fullName>
    </submittedName>
</protein>
<dbReference type="CDD" id="cd00093">
    <property type="entry name" value="HTH_XRE"/>
    <property type="match status" value="1"/>
</dbReference>
<name>A0A936ZF80_9HYPH</name>
<dbReference type="Pfam" id="PF01381">
    <property type="entry name" value="HTH_3"/>
    <property type="match status" value="1"/>
</dbReference>
<dbReference type="PROSITE" id="PS50943">
    <property type="entry name" value="HTH_CROC1"/>
    <property type="match status" value="1"/>
</dbReference>
<dbReference type="SUPFAM" id="SSF47413">
    <property type="entry name" value="lambda repressor-like DNA-binding domains"/>
    <property type="match status" value="1"/>
</dbReference>
<reference evidence="2" key="1">
    <citation type="submission" date="2021-01" db="EMBL/GenBank/DDBJ databases">
        <title>Microvirga sp.</title>
        <authorList>
            <person name="Kim M.K."/>
        </authorList>
    </citation>
    <scope>NUCLEOTIDE SEQUENCE</scope>
    <source>
        <strain evidence="2">5420S-16</strain>
    </source>
</reference>
<dbReference type="InterPro" id="IPR001387">
    <property type="entry name" value="Cro/C1-type_HTH"/>
</dbReference>
<keyword evidence="3" id="KW-1185">Reference proteome</keyword>
<proteinExistence type="predicted"/>
<accession>A0A936ZF80</accession>
<organism evidence="2 3">
    <name type="scientific">Microvirga aerilata</name>
    <dbReference type="NCBI Taxonomy" id="670292"/>
    <lineage>
        <taxon>Bacteria</taxon>
        <taxon>Pseudomonadati</taxon>
        <taxon>Pseudomonadota</taxon>
        <taxon>Alphaproteobacteria</taxon>
        <taxon>Hyphomicrobiales</taxon>
        <taxon>Methylobacteriaceae</taxon>
        <taxon>Microvirga</taxon>
    </lineage>
</organism>